<dbReference type="WBParaSite" id="nRc.2.0.1.t01518-RA">
    <property type="protein sequence ID" value="nRc.2.0.1.t01518-RA"/>
    <property type="gene ID" value="nRc.2.0.1.g01518"/>
</dbReference>
<dbReference type="Proteomes" id="UP000887565">
    <property type="component" value="Unplaced"/>
</dbReference>
<proteinExistence type="predicted"/>
<name>A0A915HIP5_ROMCU</name>
<protein>
    <submittedName>
        <fullName evidence="2">Uncharacterized protein</fullName>
    </submittedName>
</protein>
<reference evidence="2" key="1">
    <citation type="submission" date="2022-11" db="UniProtKB">
        <authorList>
            <consortium name="WormBaseParasite"/>
        </authorList>
    </citation>
    <scope>IDENTIFICATION</scope>
</reference>
<evidence type="ECO:0000313" key="2">
    <source>
        <dbReference type="WBParaSite" id="nRc.2.0.1.t01518-RA"/>
    </source>
</evidence>
<dbReference type="AlphaFoldDB" id="A0A915HIP5"/>
<keyword evidence="1" id="KW-1185">Reference proteome</keyword>
<accession>A0A915HIP5</accession>
<sequence>MATQICKWKGVVKALFPLMVNDATENNQREAKNCCQEQERQINSLETILPYPKVSNLKSYDELPTRMIPWINSKTTFLLLVPLRETRDISIA</sequence>
<organism evidence="1 2">
    <name type="scientific">Romanomermis culicivorax</name>
    <name type="common">Nematode worm</name>
    <dbReference type="NCBI Taxonomy" id="13658"/>
    <lineage>
        <taxon>Eukaryota</taxon>
        <taxon>Metazoa</taxon>
        <taxon>Ecdysozoa</taxon>
        <taxon>Nematoda</taxon>
        <taxon>Enoplea</taxon>
        <taxon>Dorylaimia</taxon>
        <taxon>Mermithida</taxon>
        <taxon>Mermithoidea</taxon>
        <taxon>Mermithidae</taxon>
        <taxon>Romanomermis</taxon>
    </lineage>
</organism>
<evidence type="ECO:0000313" key="1">
    <source>
        <dbReference type="Proteomes" id="UP000887565"/>
    </source>
</evidence>